<feature type="transmembrane region" description="Helical" evidence="1">
    <location>
        <begin position="164"/>
        <end position="184"/>
    </location>
</feature>
<dbReference type="KEGG" id="cyc:PCC7424_4970"/>
<dbReference type="STRING" id="65393.PCC7424_4970"/>
<keyword evidence="1" id="KW-0812">Transmembrane</keyword>
<dbReference type="EMBL" id="CP001291">
    <property type="protein sequence ID" value="ACK73323.1"/>
    <property type="molecule type" value="Genomic_DNA"/>
</dbReference>
<protein>
    <recommendedName>
        <fullName evidence="4">Multidrug resistance protein (Efflux pump/antiporter)</fullName>
    </recommendedName>
</protein>
<evidence type="ECO:0008006" key="4">
    <source>
        <dbReference type="Google" id="ProtNLM"/>
    </source>
</evidence>
<dbReference type="AlphaFoldDB" id="B7KFJ8"/>
<evidence type="ECO:0000256" key="1">
    <source>
        <dbReference type="SAM" id="Phobius"/>
    </source>
</evidence>
<dbReference type="HOGENOM" id="CLU_072761_0_0_3"/>
<keyword evidence="3" id="KW-1185">Reference proteome</keyword>
<feature type="transmembrane region" description="Helical" evidence="1">
    <location>
        <begin position="20"/>
        <end position="42"/>
    </location>
</feature>
<name>B7KFJ8_GLOC7</name>
<keyword evidence="1" id="KW-1133">Transmembrane helix</keyword>
<organism evidence="2 3">
    <name type="scientific">Gloeothece citriformis (strain PCC 7424)</name>
    <name type="common">Cyanothece sp. (strain PCC 7424)</name>
    <dbReference type="NCBI Taxonomy" id="65393"/>
    <lineage>
        <taxon>Bacteria</taxon>
        <taxon>Bacillati</taxon>
        <taxon>Cyanobacteriota</taxon>
        <taxon>Cyanophyceae</taxon>
        <taxon>Oscillatoriophycideae</taxon>
        <taxon>Chroococcales</taxon>
        <taxon>Aphanothecaceae</taxon>
        <taxon>Gloeothece</taxon>
        <taxon>Gloeothece citriformis</taxon>
    </lineage>
</organism>
<evidence type="ECO:0000313" key="2">
    <source>
        <dbReference type="EMBL" id="ACK73323.1"/>
    </source>
</evidence>
<feature type="transmembrane region" description="Helical" evidence="1">
    <location>
        <begin position="62"/>
        <end position="84"/>
    </location>
</feature>
<gene>
    <name evidence="2" type="ordered locus">PCC7424_4970</name>
</gene>
<sequence>MSNQLTPLQIYLSPKKIAKFFGLVVLTLVLANIAVIISRYILGYPNLKGIVPLFLLRRENNIPSTYSSFALLFCSVVIGIIAIAKQQRKDRYTVHWQGLSLIFLYLSFDEAASLHELTSDLVRMVINTGGFLRHAWVIVGITFVSIFLVAYRKFIISLPAKTRNLFILAGTSYVGGVIAMEMIGGWYADGQGYDNLIYSLLTTIEETLEMLGIVIFIYALLEYMTSHLSSMQIHLQNKSPSKKIEIQESQLNNSLKALEDFEL</sequence>
<feature type="transmembrane region" description="Helical" evidence="1">
    <location>
        <begin position="196"/>
        <end position="221"/>
    </location>
</feature>
<dbReference type="Proteomes" id="UP000002384">
    <property type="component" value="Chromosome"/>
</dbReference>
<evidence type="ECO:0000313" key="3">
    <source>
        <dbReference type="Proteomes" id="UP000002384"/>
    </source>
</evidence>
<accession>B7KFJ8</accession>
<keyword evidence="1" id="KW-0472">Membrane</keyword>
<feature type="transmembrane region" description="Helical" evidence="1">
    <location>
        <begin position="134"/>
        <end position="152"/>
    </location>
</feature>
<proteinExistence type="predicted"/>
<dbReference type="OrthoDB" id="451488at2"/>
<dbReference type="eggNOG" id="ENOG5031B6Q">
    <property type="taxonomic scope" value="Bacteria"/>
</dbReference>
<dbReference type="RefSeq" id="WP_015956904.1">
    <property type="nucleotide sequence ID" value="NC_011729.1"/>
</dbReference>
<feature type="transmembrane region" description="Helical" evidence="1">
    <location>
        <begin position="96"/>
        <end position="114"/>
    </location>
</feature>
<reference evidence="3" key="1">
    <citation type="journal article" date="2011" name="MBio">
        <title>Novel metabolic attributes of the genus Cyanothece, comprising a group of unicellular nitrogen-fixing Cyanobacteria.</title>
        <authorList>
            <person name="Bandyopadhyay A."/>
            <person name="Elvitigala T."/>
            <person name="Welsh E."/>
            <person name="Stockel J."/>
            <person name="Liberton M."/>
            <person name="Min H."/>
            <person name="Sherman L.A."/>
            <person name="Pakrasi H.B."/>
        </authorList>
    </citation>
    <scope>NUCLEOTIDE SEQUENCE [LARGE SCALE GENOMIC DNA]</scope>
    <source>
        <strain evidence="3">PCC 7424</strain>
    </source>
</reference>